<evidence type="ECO:0000313" key="3">
    <source>
        <dbReference type="Proteomes" id="UP000006757"/>
    </source>
</evidence>
<gene>
    <name evidence="2" type="ORF">A1Q2_05349</name>
</gene>
<keyword evidence="3" id="KW-1185">Reference proteome</keyword>
<feature type="compositionally biased region" description="Basic and acidic residues" evidence="1">
    <location>
        <begin position="55"/>
        <end position="68"/>
    </location>
</feature>
<dbReference type="EMBL" id="AMBO01000343">
    <property type="protein sequence ID" value="EKD00380.1"/>
    <property type="molecule type" value="Genomic_DNA"/>
</dbReference>
<proteinExistence type="predicted"/>
<name>K1V8R2_TRIAC</name>
<feature type="region of interest" description="Disordered" evidence="1">
    <location>
        <begin position="55"/>
        <end position="81"/>
    </location>
</feature>
<sequence length="81" mass="8997">MLFVTLLTLACAAATPVLVERDTSANVERADALAAVLRREAMTEAAVNFKARTEAMQHQALHEREAQRPRPKQNVRSPEEV</sequence>
<dbReference type="InParanoid" id="K1V8R2"/>
<organism evidence="2 3">
    <name type="scientific">Trichosporon asahii var. asahii (strain CBS 8904)</name>
    <name type="common">Yeast</name>
    <dbReference type="NCBI Taxonomy" id="1220162"/>
    <lineage>
        <taxon>Eukaryota</taxon>
        <taxon>Fungi</taxon>
        <taxon>Dikarya</taxon>
        <taxon>Basidiomycota</taxon>
        <taxon>Agaricomycotina</taxon>
        <taxon>Tremellomycetes</taxon>
        <taxon>Trichosporonales</taxon>
        <taxon>Trichosporonaceae</taxon>
        <taxon>Trichosporon</taxon>
    </lineage>
</organism>
<dbReference type="AlphaFoldDB" id="K1V8R2"/>
<reference evidence="2 3" key="1">
    <citation type="journal article" date="2012" name="Eukaryot. Cell">
        <title>Genome sequence of the Trichosporon asahii environmental strain CBS 8904.</title>
        <authorList>
            <person name="Yang R.Y."/>
            <person name="Li H.T."/>
            <person name="Zhu H."/>
            <person name="Zhou G.P."/>
            <person name="Wang M."/>
            <person name="Wang L."/>
        </authorList>
    </citation>
    <scope>NUCLEOTIDE SEQUENCE [LARGE SCALE GENOMIC DNA]</scope>
    <source>
        <strain evidence="2 3">CBS 8904</strain>
    </source>
</reference>
<accession>K1V8R2</accession>
<dbReference type="HOGENOM" id="CLU_2575557_0_0_1"/>
<evidence type="ECO:0000313" key="2">
    <source>
        <dbReference type="EMBL" id="EKD00380.1"/>
    </source>
</evidence>
<dbReference type="Proteomes" id="UP000006757">
    <property type="component" value="Unassembled WGS sequence"/>
</dbReference>
<comment type="caution">
    <text evidence="2">The sequence shown here is derived from an EMBL/GenBank/DDBJ whole genome shotgun (WGS) entry which is preliminary data.</text>
</comment>
<evidence type="ECO:0000256" key="1">
    <source>
        <dbReference type="SAM" id="MobiDB-lite"/>
    </source>
</evidence>
<protein>
    <submittedName>
        <fullName evidence="2">Uncharacterized protein</fullName>
    </submittedName>
</protein>